<sequence length="143" mass="15915">MKRASSKPRASQTVACPRLRSQHAAQCRLLRSSHGLTGDLTKGQLFRELKHQQKNIQANIWFEKRQNVSSVRITCSGSLTSVTYCFPARKSGVVTSGLSILPDASLPWSARHPHNTDTVGQLSRPHRTSVRLSVTALKRKMVQ</sequence>
<comment type="caution">
    <text evidence="1">The sequence shown here is derived from an EMBL/GenBank/DDBJ whole genome shotgun (WGS) entry which is preliminary data.</text>
</comment>
<evidence type="ECO:0000313" key="2">
    <source>
        <dbReference type="Proteomes" id="UP001519460"/>
    </source>
</evidence>
<proteinExistence type="predicted"/>
<dbReference type="AlphaFoldDB" id="A0ABD0M7U0"/>
<dbReference type="Proteomes" id="UP001519460">
    <property type="component" value="Unassembled WGS sequence"/>
</dbReference>
<organism evidence="1 2">
    <name type="scientific">Batillaria attramentaria</name>
    <dbReference type="NCBI Taxonomy" id="370345"/>
    <lineage>
        <taxon>Eukaryota</taxon>
        <taxon>Metazoa</taxon>
        <taxon>Spiralia</taxon>
        <taxon>Lophotrochozoa</taxon>
        <taxon>Mollusca</taxon>
        <taxon>Gastropoda</taxon>
        <taxon>Caenogastropoda</taxon>
        <taxon>Sorbeoconcha</taxon>
        <taxon>Cerithioidea</taxon>
        <taxon>Batillariidae</taxon>
        <taxon>Batillaria</taxon>
    </lineage>
</organism>
<dbReference type="EMBL" id="JACVVK020000003">
    <property type="protein sequence ID" value="KAK7507790.1"/>
    <property type="molecule type" value="Genomic_DNA"/>
</dbReference>
<accession>A0ABD0M7U0</accession>
<protein>
    <submittedName>
        <fullName evidence="1">Uncharacterized protein</fullName>
    </submittedName>
</protein>
<evidence type="ECO:0000313" key="1">
    <source>
        <dbReference type="EMBL" id="KAK7507790.1"/>
    </source>
</evidence>
<reference evidence="1 2" key="1">
    <citation type="journal article" date="2023" name="Sci. Data">
        <title>Genome assembly of the Korean intertidal mud-creeper Batillaria attramentaria.</title>
        <authorList>
            <person name="Patra A.K."/>
            <person name="Ho P.T."/>
            <person name="Jun S."/>
            <person name="Lee S.J."/>
            <person name="Kim Y."/>
            <person name="Won Y.J."/>
        </authorList>
    </citation>
    <scope>NUCLEOTIDE SEQUENCE [LARGE SCALE GENOMIC DNA]</scope>
    <source>
        <strain evidence="1">Wonlab-2016</strain>
    </source>
</reference>
<name>A0ABD0M7U0_9CAEN</name>
<keyword evidence="2" id="KW-1185">Reference proteome</keyword>
<gene>
    <name evidence="1" type="ORF">BaRGS_00000755</name>
</gene>